<dbReference type="Gene3D" id="2.120.10.30">
    <property type="entry name" value="TolB, C-terminal domain"/>
    <property type="match status" value="2"/>
</dbReference>
<keyword evidence="2" id="KW-1133">Transmembrane helix</keyword>
<dbReference type="InterPro" id="IPR011042">
    <property type="entry name" value="6-blade_b-propeller_TolB-like"/>
</dbReference>
<feature type="transmembrane region" description="Helical" evidence="2">
    <location>
        <begin position="396"/>
        <end position="418"/>
    </location>
</feature>
<evidence type="ECO:0000256" key="1">
    <source>
        <dbReference type="ARBA" id="ARBA00009820"/>
    </source>
</evidence>
<evidence type="ECO:0000313" key="3">
    <source>
        <dbReference type="EMBL" id="SFQ25997.1"/>
    </source>
</evidence>
<dbReference type="EMBL" id="FOXD01000024">
    <property type="protein sequence ID" value="SFQ25997.1"/>
    <property type="molecule type" value="Genomic_DNA"/>
</dbReference>
<keyword evidence="2" id="KW-0812">Transmembrane</keyword>
<evidence type="ECO:0000313" key="4">
    <source>
        <dbReference type="Proteomes" id="UP000198892"/>
    </source>
</evidence>
<reference evidence="4" key="1">
    <citation type="submission" date="2016-10" db="EMBL/GenBank/DDBJ databases">
        <authorList>
            <person name="Varghese N."/>
            <person name="Submissions S."/>
        </authorList>
    </citation>
    <scope>NUCLEOTIDE SEQUENCE [LARGE SCALE GENOMIC DNA]</scope>
    <source>
        <strain evidence="4">S7</strain>
    </source>
</reference>
<name>A0A1I5X2T5_9BACI</name>
<keyword evidence="2" id="KW-0472">Membrane</keyword>
<sequence>MTLTFSIRMLSLLAGLLLAVSLVLSFAFDNDRFYSGMGSEAAIAPQDESIVFTYFVQGTTKLYRTSMDGGTAERVTSNTDMTETAPAFSPDGSKMLFIGKSTSDIQSLYTVTGGETNRVQPSGERLHFEDAVYAPDGQSIYAVAMPAEKWMNAGNGTSSGFDIYEINPADGSVTQVTEQNYYLMNDLSTSPGGDYLMFTVSSGREERVETVSLTEGSQTPAPFRQLPNGMYGASLSPDGEQIAYTAVADTSSNGNYQYDLFLLNQTDGQTRRLTSAATNVESPVFYHETNRLLYMEDTNWPQTTVDYHIRSMDLSNGNVTTLEPEVTGIQHHVLLGGAASFFMNDTVTGVLFLVFGLTVIFLLRRRKTAVYTPAVISALGSAAGYGLGYWDPWTYQYVNLAVGPAATALLVYTVIFWITGAASRRIPY</sequence>
<feature type="transmembrane region" description="Helical" evidence="2">
    <location>
        <begin position="341"/>
        <end position="363"/>
    </location>
</feature>
<dbReference type="PANTHER" id="PTHR36842">
    <property type="entry name" value="PROTEIN TOLB HOMOLOG"/>
    <property type="match status" value="1"/>
</dbReference>
<dbReference type="PANTHER" id="PTHR36842:SF1">
    <property type="entry name" value="PROTEIN TOLB"/>
    <property type="match status" value="1"/>
</dbReference>
<keyword evidence="4" id="KW-1185">Reference proteome</keyword>
<organism evidence="3 4">
    <name type="scientific">Salibacterium halotolerans</name>
    <dbReference type="NCBI Taxonomy" id="1884432"/>
    <lineage>
        <taxon>Bacteria</taxon>
        <taxon>Bacillati</taxon>
        <taxon>Bacillota</taxon>
        <taxon>Bacilli</taxon>
        <taxon>Bacillales</taxon>
        <taxon>Bacillaceae</taxon>
    </lineage>
</organism>
<proteinExistence type="inferred from homology"/>
<dbReference type="RefSeq" id="WP_170841174.1">
    <property type="nucleotide sequence ID" value="NZ_FOXD01000024.1"/>
</dbReference>
<comment type="similarity">
    <text evidence="1">Belongs to the TolB family.</text>
</comment>
<dbReference type="Proteomes" id="UP000198892">
    <property type="component" value="Unassembled WGS sequence"/>
</dbReference>
<feature type="transmembrane region" description="Helical" evidence="2">
    <location>
        <begin position="370"/>
        <end position="390"/>
    </location>
</feature>
<accession>A0A1I5X2T5</accession>
<gene>
    <name evidence="3" type="ORF">SAMN05518683_12425</name>
</gene>
<dbReference type="Pfam" id="PF07676">
    <property type="entry name" value="PD40"/>
    <property type="match status" value="2"/>
</dbReference>
<protein>
    <submittedName>
        <fullName evidence="3">WD40-like Beta Propeller Repeat</fullName>
    </submittedName>
</protein>
<dbReference type="STRING" id="1884432.SAMN05518683_12425"/>
<dbReference type="InterPro" id="IPR011659">
    <property type="entry name" value="WD40"/>
</dbReference>
<evidence type="ECO:0000256" key="2">
    <source>
        <dbReference type="SAM" id="Phobius"/>
    </source>
</evidence>
<dbReference type="AlphaFoldDB" id="A0A1I5X2T5"/>
<dbReference type="SUPFAM" id="SSF69304">
    <property type="entry name" value="Tricorn protease N-terminal domain"/>
    <property type="match status" value="1"/>
</dbReference>